<evidence type="ECO:0000313" key="1">
    <source>
        <dbReference type="EMBL" id="CAJ1374109.1"/>
    </source>
</evidence>
<accession>A0AA36HTB6</accession>
<name>A0AA36HTB6_9DINO</name>
<protein>
    <submittedName>
        <fullName evidence="1">Uncharacterized protein</fullName>
    </submittedName>
</protein>
<reference evidence="1" key="1">
    <citation type="submission" date="2023-08" db="EMBL/GenBank/DDBJ databases">
        <authorList>
            <person name="Chen Y."/>
            <person name="Shah S."/>
            <person name="Dougan E. K."/>
            <person name="Thang M."/>
            <person name="Chan C."/>
        </authorList>
    </citation>
    <scope>NUCLEOTIDE SEQUENCE</scope>
</reference>
<feature type="non-terminal residue" evidence="1">
    <location>
        <position position="1"/>
    </location>
</feature>
<dbReference type="Proteomes" id="UP001178507">
    <property type="component" value="Unassembled WGS sequence"/>
</dbReference>
<dbReference type="AlphaFoldDB" id="A0AA36HTB6"/>
<keyword evidence="2" id="KW-1185">Reference proteome</keyword>
<comment type="caution">
    <text evidence="1">The sequence shown here is derived from an EMBL/GenBank/DDBJ whole genome shotgun (WGS) entry which is preliminary data.</text>
</comment>
<organism evidence="1 2">
    <name type="scientific">Effrenium voratum</name>
    <dbReference type="NCBI Taxonomy" id="2562239"/>
    <lineage>
        <taxon>Eukaryota</taxon>
        <taxon>Sar</taxon>
        <taxon>Alveolata</taxon>
        <taxon>Dinophyceae</taxon>
        <taxon>Suessiales</taxon>
        <taxon>Symbiodiniaceae</taxon>
        <taxon>Effrenium</taxon>
    </lineage>
</organism>
<proteinExistence type="predicted"/>
<evidence type="ECO:0000313" key="2">
    <source>
        <dbReference type="Proteomes" id="UP001178507"/>
    </source>
</evidence>
<gene>
    <name evidence="1" type="ORF">EVOR1521_LOCUS3736</name>
</gene>
<dbReference type="EMBL" id="CAUJNA010000232">
    <property type="protein sequence ID" value="CAJ1374109.1"/>
    <property type="molecule type" value="Genomic_DNA"/>
</dbReference>
<sequence length="132" mass="14774">ALEELLCSASLVRADTQLWLENVEKTSNIRLDMPDEVRERVVDECAKRRQPAESVLDSLLGKTGVVSGFESIRRLNAECSDCREAGRLSDTRPVATGEATKGSVELFCINEAMLEKPKEEMEKWTRELDAMA</sequence>